<evidence type="ECO:0000313" key="7">
    <source>
        <dbReference type="Proteomes" id="UP001596457"/>
    </source>
</evidence>
<dbReference type="Gene3D" id="2.40.40.10">
    <property type="entry name" value="RlpA-like domain"/>
    <property type="match status" value="1"/>
</dbReference>
<feature type="domain" description="RlpA-like protein double-psi beta-barrel" evidence="5">
    <location>
        <begin position="29"/>
        <end position="117"/>
    </location>
</feature>
<gene>
    <name evidence="3" type="primary">rlpA</name>
    <name evidence="6" type="ORF">ACFQU0_14640</name>
</gene>
<dbReference type="InterPro" id="IPR009009">
    <property type="entry name" value="RlpA-like_DPBB"/>
</dbReference>
<keyword evidence="1 3" id="KW-0456">Lyase</keyword>
<organism evidence="6 7">
    <name type="scientific">Hydrogenophaga defluvii</name>
    <dbReference type="NCBI Taxonomy" id="249410"/>
    <lineage>
        <taxon>Bacteria</taxon>
        <taxon>Pseudomonadati</taxon>
        <taxon>Pseudomonadota</taxon>
        <taxon>Betaproteobacteria</taxon>
        <taxon>Burkholderiales</taxon>
        <taxon>Comamonadaceae</taxon>
        <taxon>Hydrogenophaga</taxon>
    </lineage>
</organism>
<keyword evidence="2 3" id="KW-0961">Cell wall biogenesis/degradation</keyword>
<name>A0ABW2SEI5_9BURK</name>
<comment type="similarity">
    <text evidence="3 4">Belongs to the RlpA family.</text>
</comment>
<dbReference type="InterPro" id="IPR012997">
    <property type="entry name" value="RplA"/>
</dbReference>
<evidence type="ECO:0000256" key="1">
    <source>
        <dbReference type="ARBA" id="ARBA00023239"/>
    </source>
</evidence>
<evidence type="ECO:0000256" key="4">
    <source>
        <dbReference type="RuleBase" id="RU003495"/>
    </source>
</evidence>
<sequence length="121" mass="13281">MADAEPATIWQDPIDRRVGVPAAIPLVLEQGQASWYANRFHGRLTASGERYDKNALTAAHPTLPFGTEVLVRSLRTGREVLVRIVDRGPHLKSRIIDLSHAAAEALGIRQQGVSEVQLIQP</sequence>
<dbReference type="Proteomes" id="UP001596457">
    <property type="component" value="Unassembled WGS sequence"/>
</dbReference>
<dbReference type="RefSeq" id="WP_382202040.1">
    <property type="nucleotide sequence ID" value="NZ_JBHTBZ010000043.1"/>
</dbReference>
<accession>A0ABW2SEI5</accession>
<dbReference type="PANTHER" id="PTHR34183:SF8">
    <property type="entry name" value="ENDOLYTIC PEPTIDOGLYCAN TRANSGLYCOSYLASE RLPA-RELATED"/>
    <property type="match status" value="1"/>
</dbReference>
<dbReference type="Pfam" id="PF03330">
    <property type="entry name" value="DPBB_1"/>
    <property type="match status" value="1"/>
</dbReference>
<dbReference type="InterPro" id="IPR036908">
    <property type="entry name" value="RlpA-like_sf"/>
</dbReference>
<reference evidence="7" key="1">
    <citation type="journal article" date="2019" name="Int. J. Syst. Evol. Microbiol.">
        <title>The Global Catalogue of Microorganisms (GCM) 10K type strain sequencing project: providing services to taxonomists for standard genome sequencing and annotation.</title>
        <authorList>
            <consortium name="The Broad Institute Genomics Platform"/>
            <consortium name="The Broad Institute Genome Sequencing Center for Infectious Disease"/>
            <person name="Wu L."/>
            <person name="Ma J."/>
        </authorList>
    </citation>
    <scope>NUCLEOTIDE SEQUENCE [LARGE SCALE GENOMIC DNA]</scope>
    <source>
        <strain evidence="7">CCUG 53903</strain>
    </source>
</reference>
<proteinExistence type="inferred from homology"/>
<comment type="caution">
    <text evidence="6">The sequence shown here is derived from an EMBL/GenBank/DDBJ whole genome shotgun (WGS) entry which is preliminary data.</text>
</comment>
<protein>
    <recommendedName>
        <fullName evidence="3">Endolytic peptidoglycan transglycosylase RlpA</fullName>
        <ecNumber evidence="3">4.2.2.-</ecNumber>
    </recommendedName>
</protein>
<keyword evidence="7" id="KW-1185">Reference proteome</keyword>
<comment type="function">
    <text evidence="3">Lytic transglycosylase with a strong preference for naked glycan strands that lack stem peptides.</text>
</comment>
<evidence type="ECO:0000313" key="6">
    <source>
        <dbReference type="EMBL" id="MFC7461668.1"/>
    </source>
</evidence>
<dbReference type="NCBIfam" id="TIGR00413">
    <property type="entry name" value="rlpA"/>
    <property type="match status" value="1"/>
</dbReference>
<dbReference type="CDD" id="cd22268">
    <property type="entry name" value="DPBB_RlpA-like"/>
    <property type="match status" value="1"/>
</dbReference>
<dbReference type="InterPro" id="IPR034718">
    <property type="entry name" value="RlpA"/>
</dbReference>
<dbReference type="EC" id="4.2.2.-" evidence="3"/>
<dbReference type="PANTHER" id="PTHR34183">
    <property type="entry name" value="ENDOLYTIC PEPTIDOGLYCAN TRANSGLYCOSYLASE RLPA"/>
    <property type="match status" value="1"/>
</dbReference>
<dbReference type="SUPFAM" id="SSF50685">
    <property type="entry name" value="Barwin-like endoglucanases"/>
    <property type="match status" value="1"/>
</dbReference>
<evidence type="ECO:0000256" key="3">
    <source>
        <dbReference type="HAMAP-Rule" id="MF_02071"/>
    </source>
</evidence>
<dbReference type="HAMAP" id="MF_02071">
    <property type="entry name" value="RlpA"/>
    <property type="match status" value="1"/>
</dbReference>
<evidence type="ECO:0000256" key="2">
    <source>
        <dbReference type="ARBA" id="ARBA00023316"/>
    </source>
</evidence>
<evidence type="ECO:0000259" key="5">
    <source>
        <dbReference type="Pfam" id="PF03330"/>
    </source>
</evidence>
<dbReference type="EMBL" id="JBHTBZ010000043">
    <property type="protein sequence ID" value="MFC7461668.1"/>
    <property type="molecule type" value="Genomic_DNA"/>
</dbReference>